<protein>
    <submittedName>
        <fullName evidence="2">F-box/FBD/LRR-repeat protein</fullName>
    </submittedName>
</protein>
<evidence type="ECO:0000313" key="2">
    <source>
        <dbReference type="EMBL" id="KAK1312481.1"/>
    </source>
</evidence>
<accession>A0AAV9EH80</accession>
<dbReference type="SMART" id="SM00579">
    <property type="entry name" value="FBD"/>
    <property type="match status" value="1"/>
</dbReference>
<evidence type="ECO:0000259" key="1">
    <source>
        <dbReference type="SMART" id="SM00579"/>
    </source>
</evidence>
<dbReference type="EMBL" id="JAUJYO010000007">
    <property type="protein sequence ID" value="KAK1312481.1"/>
    <property type="molecule type" value="Genomic_DNA"/>
</dbReference>
<comment type="caution">
    <text evidence="2">The sequence shown here is derived from an EMBL/GenBank/DDBJ whole genome shotgun (WGS) entry which is preliminary data.</text>
</comment>
<sequence>MRMCVGKVEEVRVVSGRMRRLEVLMMKVKRVVIECENLVSLRMDGMRCDGFEVRVPSLLAMHTCSIVGRDFECDEMCVNKKEVGGAQHLQVHAQDVGFAVLDINEMRRLSLNVNLNDPRQLIMFTFFVNQCIYLSEINIKVEKQILEKLFDENCLPCIEERYWKTRIVPDCVLYQLKKIVVSGLTGRKLELEFLKFILAETPLLENMTLHCSSTDCSIAILGLLSWSPRSSRKAQIIFRPLPTVK</sequence>
<dbReference type="Pfam" id="PF08387">
    <property type="entry name" value="FBD"/>
    <property type="match status" value="1"/>
</dbReference>
<dbReference type="Proteomes" id="UP001180020">
    <property type="component" value="Unassembled WGS sequence"/>
</dbReference>
<reference evidence="2" key="2">
    <citation type="submission" date="2023-06" db="EMBL/GenBank/DDBJ databases">
        <authorList>
            <person name="Ma L."/>
            <person name="Liu K.-W."/>
            <person name="Li Z."/>
            <person name="Hsiao Y.-Y."/>
            <person name="Qi Y."/>
            <person name="Fu T."/>
            <person name="Tang G."/>
            <person name="Zhang D."/>
            <person name="Sun W.-H."/>
            <person name="Liu D.-K."/>
            <person name="Li Y."/>
            <person name="Chen G.-Z."/>
            <person name="Liu X.-D."/>
            <person name="Liao X.-Y."/>
            <person name="Jiang Y.-T."/>
            <person name="Yu X."/>
            <person name="Hao Y."/>
            <person name="Huang J."/>
            <person name="Zhao X.-W."/>
            <person name="Ke S."/>
            <person name="Chen Y.-Y."/>
            <person name="Wu W.-L."/>
            <person name="Hsu J.-L."/>
            <person name="Lin Y.-F."/>
            <person name="Huang M.-D."/>
            <person name="Li C.-Y."/>
            <person name="Huang L."/>
            <person name="Wang Z.-W."/>
            <person name="Zhao X."/>
            <person name="Zhong W.-Y."/>
            <person name="Peng D.-H."/>
            <person name="Ahmad S."/>
            <person name="Lan S."/>
            <person name="Zhang J.-S."/>
            <person name="Tsai W.-C."/>
            <person name="Van De Peer Y."/>
            <person name="Liu Z.-J."/>
        </authorList>
    </citation>
    <scope>NUCLEOTIDE SEQUENCE</scope>
    <source>
        <strain evidence="2">CP</strain>
        <tissue evidence="2">Leaves</tissue>
    </source>
</reference>
<proteinExistence type="predicted"/>
<feature type="domain" description="FBD" evidence="1">
    <location>
        <begin position="170"/>
        <end position="239"/>
    </location>
</feature>
<dbReference type="InterPro" id="IPR006566">
    <property type="entry name" value="FBD"/>
</dbReference>
<organism evidence="2 3">
    <name type="scientific">Acorus calamus</name>
    <name type="common">Sweet flag</name>
    <dbReference type="NCBI Taxonomy" id="4465"/>
    <lineage>
        <taxon>Eukaryota</taxon>
        <taxon>Viridiplantae</taxon>
        <taxon>Streptophyta</taxon>
        <taxon>Embryophyta</taxon>
        <taxon>Tracheophyta</taxon>
        <taxon>Spermatophyta</taxon>
        <taxon>Magnoliopsida</taxon>
        <taxon>Liliopsida</taxon>
        <taxon>Acoraceae</taxon>
        <taxon>Acorus</taxon>
    </lineage>
</organism>
<reference evidence="2" key="1">
    <citation type="journal article" date="2023" name="Nat. Commun.">
        <title>Diploid and tetraploid genomes of Acorus and the evolution of monocots.</title>
        <authorList>
            <person name="Ma L."/>
            <person name="Liu K.W."/>
            <person name="Li Z."/>
            <person name="Hsiao Y.Y."/>
            <person name="Qi Y."/>
            <person name="Fu T."/>
            <person name="Tang G.D."/>
            <person name="Zhang D."/>
            <person name="Sun W.H."/>
            <person name="Liu D.K."/>
            <person name="Li Y."/>
            <person name="Chen G.Z."/>
            <person name="Liu X.D."/>
            <person name="Liao X.Y."/>
            <person name="Jiang Y.T."/>
            <person name="Yu X."/>
            <person name="Hao Y."/>
            <person name="Huang J."/>
            <person name="Zhao X.W."/>
            <person name="Ke S."/>
            <person name="Chen Y.Y."/>
            <person name="Wu W.L."/>
            <person name="Hsu J.L."/>
            <person name="Lin Y.F."/>
            <person name="Huang M.D."/>
            <person name="Li C.Y."/>
            <person name="Huang L."/>
            <person name="Wang Z.W."/>
            <person name="Zhao X."/>
            <person name="Zhong W.Y."/>
            <person name="Peng D.H."/>
            <person name="Ahmad S."/>
            <person name="Lan S."/>
            <person name="Zhang J.S."/>
            <person name="Tsai W.C."/>
            <person name="Van de Peer Y."/>
            <person name="Liu Z.J."/>
        </authorList>
    </citation>
    <scope>NUCLEOTIDE SEQUENCE</scope>
    <source>
        <strain evidence="2">CP</strain>
    </source>
</reference>
<gene>
    <name evidence="2" type="ORF">QJS10_CPA07g00018</name>
</gene>
<dbReference type="AlphaFoldDB" id="A0AAV9EH80"/>
<keyword evidence="3" id="KW-1185">Reference proteome</keyword>
<name>A0AAV9EH80_ACOCL</name>
<evidence type="ECO:0000313" key="3">
    <source>
        <dbReference type="Proteomes" id="UP001180020"/>
    </source>
</evidence>